<sequence>MTFARRRAVASLSAFAVLALGGLFSHKAAAQDVLASAPPLYSDVDPQYVDLGSGALTLTMPGLAVGQPGAGGMSYGRNWIGTGWRDTLMGSIDSSGSVYTVSIGGSSESFNAANGVFTNAGGGASTLTVDSSGQIFTYTLADGTVATFEKSMCCNIGLKTYTSTASNLGNASQGRITSMVLPSGEVRTWNYIFVNFGSDAPSDARKYRIGRLQSVTNNFGYQIRYLYAKNFGASDTPYYQDESKWAGIIGVVGFNMADETCDPSAQQCASVENNAKWPKVTYSSSGTYFTVTDNVGRSTRYTYGSGQVVAIRRPTSGDADNLTVAYDGSGRVSSVNNGVGTWTYGYSDSGNTRTTTVTDPLQHQRVVTSDLMTGLMLTDRDALGHTTTYTYDGSHRLWQVTAPEGDYVTFDHDGRGNITKRTRYGKPGSNLPGSNLVVWSEATYEEGGCSNPKTCNKPSSSHDDNGHNTYYTYDPNHGGVLTVTRDAPSSGAAQPQVRYSYGSYQARYKDGNGKWISGSAVYRPTGTSTCVSGSSCAGTSLEAKTVIEYGDTSQPNNLLPVSVTQSAGDNSVSATTTLTYDTVGNRLTVTGPANTGTTRYRYDNARQVVGVTGPSAGASRQYRAVSIDFNADGQVTEARQGTVSSQADGDWSNFMVLQKQKTSYDSQGRKTRSALTDASDNELMASTYGYDNANHLTAATRLMYGAGADRSTTYSYDAAGRVTQALGNGQSIAAASYTDDGLQSSVMDGNGNITNYSYDGYNRVNKVTYPSVNGASSYETFTYDNASQVQSHRLRDGQTVNFGIDALERVTSRDMGGYSYSYDNLGRVTQVSASGDPTVSMTYDALGRVTSQQTGNRTVSAQYDAAGRLIQLTWPDNFSVTYGYDATGAMTTVSDSTGTQVVTYSYDDLGRRVSLERNNGMTTSYGYDSASRLTSQNWTGRGANQSLSFGYNAAGQITSRSNSDPAYDPPAPESGTTNYALNALNQTMQASGNVPTLDIGYDGRGNLSSYGSTTLGYNADNQLTSMSPATTLGYDALGRLAQVSQSSTTNFLYFGDQLLAEYDASGTVLRRYVPGAATDETVVWYEGATLGLRRYIIPDERGSTMAVVDEFGTKLAANTYDEYGRPGPNNLGRFQYTGQIWLSEIGAYHYKARVYIPGLGRFAQADPSGYSAGMNLYAYAGGDPINNTDPTGLQSCMEDGSCKTGREFDPDSAFRNPTIWGPAPGWTSLSDFGNWSGGNGPWSGVLSAPDLNGGLASAKPQSPQQPKQTDKIPTQCMLDDGTIVPYQDNGDGTGTISGVGESDGDSGTGVAVGQSVTETAMPTAGKAGGIAGGGISGPVTSPASITLRGMTGNARFRPLGAITGTTSIGGSIGRALPFLGTALSALSFFGTLNAIQHAPTCRPIA</sequence>
<proteinExistence type="predicted"/>
<comment type="caution">
    <text evidence="5">The sequence shown here is derived from an EMBL/GenBank/DDBJ whole genome shotgun (WGS) entry which is preliminary data.</text>
</comment>
<name>A0A560EJX8_9PROT</name>
<dbReference type="EMBL" id="VITN01000040">
    <property type="protein sequence ID" value="TWB09656.1"/>
    <property type="molecule type" value="Genomic_DNA"/>
</dbReference>
<feature type="chain" id="PRO_5022078216" evidence="3">
    <location>
        <begin position="31"/>
        <end position="1405"/>
    </location>
</feature>
<organism evidence="5 6">
    <name type="scientific">Nitrospirillum amazonense</name>
    <dbReference type="NCBI Taxonomy" id="28077"/>
    <lineage>
        <taxon>Bacteria</taxon>
        <taxon>Pseudomonadati</taxon>
        <taxon>Pseudomonadota</taxon>
        <taxon>Alphaproteobacteria</taxon>
        <taxon>Rhodospirillales</taxon>
        <taxon>Azospirillaceae</taxon>
        <taxon>Nitrospirillum</taxon>
    </lineage>
</organism>
<feature type="domain" description="Teneurin-like YD-shell" evidence="4">
    <location>
        <begin position="913"/>
        <end position="1180"/>
    </location>
</feature>
<evidence type="ECO:0000256" key="2">
    <source>
        <dbReference type="SAM" id="MobiDB-lite"/>
    </source>
</evidence>
<dbReference type="NCBIfam" id="TIGR03696">
    <property type="entry name" value="Rhs_assc_core"/>
    <property type="match status" value="1"/>
</dbReference>
<dbReference type="RefSeq" id="WP_145754559.1">
    <property type="nucleotide sequence ID" value="NZ_VITN01000040.1"/>
</dbReference>
<dbReference type="Proteomes" id="UP000319859">
    <property type="component" value="Unassembled WGS sequence"/>
</dbReference>
<evidence type="ECO:0000256" key="3">
    <source>
        <dbReference type="SAM" id="SignalP"/>
    </source>
</evidence>
<reference evidence="5 6" key="1">
    <citation type="submission" date="2019-06" db="EMBL/GenBank/DDBJ databases">
        <title>Genomic Encyclopedia of Type Strains, Phase IV (KMG-V): Genome sequencing to study the core and pangenomes of soil and plant-associated prokaryotes.</title>
        <authorList>
            <person name="Whitman W."/>
        </authorList>
    </citation>
    <scope>NUCLEOTIDE SEQUENCE [LARGE SCALE GENOMIC DNA]</scope>
    <source>
        <strain evidence="5 6">BR 11880</strain>
    </source>
</reference>
<evidence type="ECO:0000313" key="6">
    <source>
        <dbReference type="Proteomes" id="UP000319859"/>
    </source>
</evidence>
<dbReference type="InterPro" id="IPR056823">
    <property type="entry name" value="TEN-like_YD-shell"/>
</dbReference>
<keyword evidence="1" id="KW-0677">Repeat</keyword>
<evidence type="ECO:0000313" key="5">
    <source>
        <dbReference type="EMBL" id="TWB09656.1"/>
    </source>
</evidence>
<dbReference type="PANTHER" id="PTHR32305:SF15">
    <property type="entry name" value="PROTEIN RHSA-RELATED"/>
    <property type="match status" value="1"/>
</dbReference>
<dbReference type="InterPro" id="IPR006530">
    <property type="entry name" value="YD"/>
</dbReference>
<accession>A0A560EJX8</accession>
<dbReference type="InterPro" id="IPR050708">
    <property type="entry name" value="T6SS_VgrG/RHS"/>
</dbReference>
<dbReference type="Gene3D" id="2.180.10.10">
    <property type="entry name" value="RHS repeat-associated core"/>
    <property type="match status" value="3"/>
</dbReference>
<dbReference type="PANTHER" id="PTHR32305">
    <property type="match status" value="1"/>
</dbReference>
<feature type="region of interest" description="Disordered" evidence="2">
    <location>
        <begin position="1240"/>
        <end position="1272"/>
    </location>
</feature>
<dbReference type="InterPro" id="IPR022385">
    <property type="entry name" value="Rhs_assc_core"/>
</dbReference>
<feature type="region of interest" description="Disordered" evidence="2">
    <location>
        <begin position="449"/>
        <end position="468"/>
    </location>
</feature>
<gene>
    <name evidence="5" type="ORF">FBZ89_1401</name>
</gene>
<dbReference type="NCBIfam" id="TIGR01643">
    <property type="entry name" value="YD_repeat_2x"/>
    <property type="match status" value="3"/>
</dbReference>
<protein>
    <submittedName>
        <fullName evidence="5">RHS repeat-associated protein</fullName>
    </submittedName>
</protein>
<feature type="signal peptide" evidence="3">
    <location>
        <begin position="1"/>
        <end position="30"/>
    </location>
</feature>
<evidence type="ECO:0000259" key="4">
    <source>
        <dbReference type="Pfam" id="PF25023"/>
    </source>
</evidence>
<dbReference type="OrthoDB" id="7362402at2"/>
<evidence type="ECO:0000256" key="1">
    <source>
        <dbReference type="ARBA" id="ARBA00022737"/>
    </source>
</evidence>
<dbReference type="Pfam" id="PF25023">
    <property type="entry name" value="TEN_YD-shell"/>
    <property type="match status" value="2"/>
</dbReference>
<feature type="compositionally biased region" description="Low complexity" evidence="2">
    <location>
        <begin position="1256"/>
        <end position="1267"/>
    </location>
</feature>
<keyword evidence="3" id="KW-0732">Signal</keyword>
<feature type="domain" description="Teneurin-like YD-shell" evidence="4">
    <location>
        <begin position="819"/>
        <end position="911"/>
    </location>
</feature>